<reference evidence="1 2" key="1">
    <citation type="submission" date="2021-03" db="EMBL/GenBank/DDBJ databases">
        <title>Antimicrobial resistance genes in bacteria isolated from Japanese honey, and their potential for conferring macrolide and lincosamide resistance in the American foulbrood pathogen Paenibacillus larvae.</title>
        <authorList>
            <person name="Okamoto M."/>
            <person name="Kumagai M."/>
            <person name="Kanamori H."/>
            <person name="Takamatsu D."/>
        </authorList>
    </citation>
    <scope>NUCLEOTIDE SEQUENCE [LARGE SCALE GENOMIC DNA]</scope>
    <source>
        <strain evidence="1 2">J21TS7</strain>
    </source>
</reference>
<organism evidence="1 2">
    <name type="scientific">Paenibacillus cineris</name>
    <dbReference type="NCBI Taxonomy" id="237530"/>
    <lineage>
        <taxon>Bacteria</taxon>
        <taxon>Bacillati</taxon>
        <taxon>Bacillota</taxon>
        <taxon>Bacilli</taxon>
        <taxon>Bacillales</taxon>
        <taxon>Paenibacillaceae</taxon>
        <taxon>Paenibacillus</taxon>
    </lineage>
</organism>
<evidence type="ECO:0000313" key="1">
    <source>
        <dbReference type="EMBL" id="GIO56912.1"/>
    </source>
</evidence>
<evidence type="ECO:0000313" key="2">
    <source>
        <dbReference type="Proteomes" id="UP000676601"/>
    </source>
</evidence>
<sequence>MGDKQKYPITALHQLKSYWNECAADYPKGIGYGIIARVNLKTNVIRYFLFVPKGGVANSAILKARFKTFYEKPGRYFEI</sequence>
<proteinExistence type="predicted"/>
<protein>
    <submittedName>
        <fullName evidence="1">Uncharacterized protein</fullName>
    </submittedName>
</protein>
<comment type="caution">
    <text evidence="1">The sequence shown here is derived from an EMBL/GenBank/DDBJ whole genome shotgun (WGS) entry which is preliminary data.</text>
</comment>
<accession>A0ABQ4LKC0</accession>
<dbReference type="EMBL" id="BORU01000003">
    <property type="protein sequence ID" value="GIO56912.1"/>
    <property type="molecule type" value="Genomic_DNA"/>
</dbReference>
<gene>
    <name evidence="1" type="ORF">J21TS7_52300</name>
</gene>
<name>A0ABQ4LKC0_9BACL</name>
<keyword evidence="2" id="KW-1185">Reference proteome</keyword>
<dbReference type="Proteomes" id="UP000676601">
    <property type="component" value="Unassembled WGS sequence"/>
</dbReference>